<dbReference type="RefSeq" id="WP_206735582.1">
    <property type="nucleotide sequence ID" value="NZ_CP047056.1"/>
</dbReference>
<dbReference type="InterPro" id="IPR000182">
    <property type="entry name" value="GNAT_dom"/>
</dbReference>
<dbReference type="GO" id="GO:0005840">
    <property type="term" value="C:ribosome"/>
    <property type="evidence" value="ECO:0007669"/>
    <property type="project" value="UniProtKB-KW"/>
</dbReference>
<name>A0A662ZBA6_9GAMM</name>
<dbReference type="Pfam" id="PF00583">
    <property type="entry name" value="Acetyltransf_1"/>
    <property type="match status" value="1"/>
</dbReference>
<dbReference type="GO" id="GO:0016747">
    <property type="term" value="F:acyltransferase activity, transferring groups other than amino-acyl groups"/>
    <property type="evidence" value="ECO:0007669"/>
    <property type="project" value="InterPro"/>
</dbReference>
<dbReference type="PANTHER" id="PTHR43305:SF1">
    <property type="entry name" value="FAMILY N-ACETYLTRANSFERASE, PUTATIVE (AFU_ORTHOLOGUE AFUA_2G01380)-RELATED"/>
    <property type="match status" value="1"/>
</dbReference>
<dbReference type="EMBL" id="FOSF01000052">
    <property type="protein sequence ID" value="SFK30784.1"/>
    <property type="molecule type" value="Genomic_DNA"/>
</dbReference>
<gene>
    <name evidence="2" type="ORF">SAMN04487865_105217</name>
</gene>
<sequence>MTTDFQNKETLHMQIVDGTAYPDEVKKLIKEYYHRLGRDLSFQNIEAELDDPAVRYSPPQGELLIALENDEVLGMVVYHRLTSKRCEMKRLYLTPNARGRHLGERLVETIIDHAKASGNEEMVLDTIKPLKAAVSLYRKLGFEECEAYYDNPMEDVIYMRKKL</sequence>
<evidence type="ECO:0000313" key="2">
    <source>
        <dbReference type="EMBL" id="SFK30784.1"/>
    </source>
</evidence>
<evidence type="ECO:0000313" key="3">
    <source>
        <dbReference type="Proteomes" id="UP000243374"/>
    </source>
</evidence>
<reference evidence="2 3" key="1">
    <citation type="submission" date="2016-10" db="EMBL/GenBank/DDBJ databases">
        <authorList>
            <person name="Varghese N."/>
            <person name="Submissions S."/>
        </authorList>
    </citation>
    <scope>NUCLEOTIDE SEQUENCE [LARGE SCALE GENOMIC DNA]</scope>
    <source>
        <strain evidence="2 3">22B</strain>
    </source>
</reference>
<proteinExistence type="predicted"/>
<feature type="domain" description="N-acetyltransferase" evidence="1">
    <location>
        <begin position="13"/>
        <end position="163"/>
    </location>
</feature>
<dbReference type="Gene3D" id="3.40.630.30">
    <property type="match status" value="1"/>
</dbReference>
<dbReference type="AlphaFoldDB" id="A0A662ZBA6"/>
<dbReference type="PANTHER" id="PTHR43305">
    <property type="entry name" value="FAMILY N-ACETYLTRANSFERASE, PUTATIVE (AFU_ORTHOLOGUE AFUA_2G01380)-RELATED"/>
    <property type="match status" value="1"/>
</dbReference>
<keyword evidence="3" id="KW-1185">Reference proteome</keyword>
<evidence type="ECO:0000259" key="1">
    <source>
        <dbReference type="PROSITE" id="PS51186"/>
    </source>
</evidence>
<keyword evidence="2" id="KW-0689">Ribosomal protein</keyword>
<accession>A0A662ZBA6</accession>
<dbReference type="SUPFAM" id="SSF55729">
    <property type="entry name" value="Acyl-CoA N-acyltransferases (Nat)"/>
    <property type="match status" value="1"/>
</dbReference>
<keyword evidence="2" id="KW-0687">Ribonucleoprotein</keyword>
<dbReference type="Proteomes" id="UP000243374">
    <property type="component" value="Unassembled WGS sequence"/>
</dbReference>
<protein>
    <submittedName>
        <fullName evidence="2">Ribosomal protein S18 acetylase RimI</fullName>
    </submittedName>
</protein>
<dbReference type="InterPro" id="IPR052777">
    <property type="entry name" value="Acetyltransferase_Enz"/>
</dbReference>
<dbReference type="InterPro" id="IPR016181">
    <property type="entry name" value="Acyl_CoA_acyltransferase"/>
</dbReference>
<organism evidence="2 3">
    <name type="scientific">Succinivibrio dextrinosolvens</name>
    <dbReference type="NCBI Taxonomy" id="83771"/>
    <lineage>
        <taxon>Bacteria</taxon>
        <taxon>Pseudomonadati</taxon>
        <taxon>Pseudomonadota</taxon>
        <taxon>Gammaproteobacteria</taxon>
        <taxon>Aeromonadales</taxon>
        <taxon>Succinivibrionaceae</taxon>
        <taxon>Succinivibrio</taxon>
    </lineage>
</organism>
<dbReference type="PROSITE" id="PS51186">
    <property type="entry name" value="GNAT"/>
    <property type="match status" value="1"/>
</dbReference>
<dbReference type="CDD" id="cd04301">
    <property type="entry name" value="NAT_SF"/>
    <property type="match status" value="1"/>
</dbReference>